<name>A0A8S3GWR0_9BILA</name>
<dbReference type="EMBL" id="CAJOBI010312906">
    <property type="protein sequence ID" value="CAF5172549.1"/>
    <property type="molecule type" value="Genomic_DNA"/>
</dbReference>
<organism evidence="2 3">
    <name type="scientific">Rotaria magnacalcarata</name>
    <dbReference type="NCBI Taxonomy" id="392030"/>
    <lineage>
        <taxon>Eukaryota</taxon>
        <taxon>Metazoa</taxon>
        <taxon>Spiralia</taxon>
        <taxon>Gnathifera</taxon>
        <taxon>Rotifera</taxon>
        <taxon>Eurotatoria</taxon>
        <taxon>Bdelloidea</taxon>
        <taxon>Philodinida</taxon>
        <taxon>Philodinidae</taxon>
        <taxon>Rotaria</taxon>
    </lineage>
</organism>
<protein>
    <submittedName>
        <fullName evidence="2">Uncharacterized protein</fullName>
    </submittedName>
</protein>
<dbReference type="Proteomes" id="UP000676336">
    <property type="component" value="Unassembled WGS sequence"/>
</dbReference>
<keyword evidence="1" id="KW-0472">Membrane</keyword>
<accession>A0A8S3GWR0</accession>
<evidence type="ECO:0000313" key="3">
    <source>
        <dbReference type="Proteomes" id="UP000676336"/>
    </source>
</evidence>
<feature type="transmembrane region" description="Helical" evidence="1">
    <location>
        <begin position="6"/>
        <end position="24"/>
    </location>
</feature>
<feature type="non-terminal residue" evidence="2">
    <location>
        <position position="1"/>
    </location>
</feature>
<keyword evidence="1" id="KW-0812">Transmembrane</keyword>
<comment type="caution">
    <text evidence="2">The sequence shown here is derived from an EMBL/GenBank/DDBJ whole genome shotgun (WGS) entry which is preliminary data.</text>
</comment>
<dbReference type="AlphaFoldDB" id="A0A8S3GWR0"/>
<keyword evidence="1" id="KW-1133">Transmembrane helix</keyword>
<proteinExistence type="predicted"/>
<evidence type="ECO:0000313" key="2">
    <source>
        <dbReference type="EMBL" id="CAF5172549.1"/>
    </source>
</evidence>
<sequence>YCLILIIASISAIVLGGLLALVFVPKVTGN</sequence>
<evidence type="ECO:0000256" key="1">
    <source>
        <dbReference type="SAM" id="Phobius"/>
    </source>
</evidence>
<gene>
    <name evidence="2" type="ORF">SMN809_LOCUS66219</name>
</gene>
<reference evidence="2" key="1">
    <citation type="submission" date="2021-02" db="EMBL/GenBank/DDBJ databases">
        <authorList>
            <person name="Nowell W R."/>
        </authorList>
    </citation>
    <scope>NUCLEOTIDE SEQUENCE</scope>
</reference>